<dbReference type="AlphaFoldDB" id="A0A9D1Z172"/>
<comment type="caution">
    <text evidence="3">The sequence shown here is derived from an EMBL/GenBank/DDBJ whole genome shotgun (WGS) entry which is preliminary data.</text>
</comment>
<evidence type="ECO:0000256" key="1">
    <source>
        <dbReference type="SAM" id="Phobius"/>
    </source>
</evidence>
<protein>
    <recommendedName>
        <fullName evidence="5">MxaA protein</fullName>
    </recommendedName>
</protein>
<dbReference type="Proteomes" id="UP000886844">
    <property type="component" value="Unassembled WGS sequence"/>
</dbReference>
<evidence type="ECO:0000313" key="3">
    <source>
        <dbReference type="EMBL" id="HIY69517.1"/>
    </source>
</evidence>
<evidence type="ECO:0000313" key="4">
    <source>
        <dbReference type="Proteomes" id="UP000886844"/>
    </source>
</evidence>
<evidence type="ECO:0000256" key="2">
    <source>
        <dbReference type="SAM" id="SignalP"/>
    </source>
</evidence>
<keyword evidence="1" id="KW-1133">Transmembrane helix</keyword>
<keyword evidence="2" id="KW-0732">Signal</keyword>
<reference evidence="3" key="1">
    <citation type="journal article" date="2021" name="PeerJ">
        <title>Extensive microbial diversity within the chicken gut microbiome revealed by metagenomics and culture.</title>
        <authorList>
            <person name="Gilroy R."/>
            <person name="Ravi A."/>
            <person name="Getino M."/>
            <person name="Pursley I."/>
            <person name="Horton D.L."/>
            <person name="Alikhan N.F."/>
            <person name="Baker D."/>
            <person name="Gharbi K."/>
            <person name="Hall N."/>
            <person name="Watson M."/>
            <person name="Adriaenssens E.M."/>
            <person name="Foster-Nyarko E."/>
            <person name="Jarju S."/>
            <person name="Secka A."/>
            <person name="Antonio M."/>
            <person name="Oren A."/>
            <person name="Chaudhuri R.R."/>
            <person name="La Ragione R."/>
            <person name="Hildebrand F."/>
            <person name="Pallen M.J."/>
        </authorList>
    </citation>
    <scope>NUCLEOTIDE SEQUENCE</scope>
    <source>
        <strain evidence="3">5134</strain>
    </source>
</reference>
<evidence type="ECO:0008006" key="5">
    <source>
        <dbReference type="Google" id="ProtNLM"/>
    </source>
</evidence>
<dbReference type="EMBL" id="DXDA01000068">
    <property type="protein sequence ID" value="HIY69517.1"/>
    <property type="molecule type" value="Genomic_DNA"/>
</dbReference>
<accession>A0A9D1Z172</accession>
<sequence length="328" mass="37334">MKRHFATTLPGILLLAALSARAQEIPVVTARVEPDSIMIGDRFDYVIDVEKDLVQVVDFPVFEPRDGKIELVESCPVDTLERDGRRLKLRKRYRLAAFDEGKYNLGVAEVLYADKNILDTLRSRDSLYLEVATFQIDSTSQSIYDLKAQKTLPFQLREIQGYITWGLFALLILAAAAYALHRWLAKRGKGFGDLFKPSPPLPPHVAAIQALETLHNQKLWQNNRHKQYYSGLSDILRTYIAARWGVGAMEMTSDEIIEAMRAEELPDKARMDLTSILRDADLVKFAKAMPEAEQNESDYLKAYYFVEETKLVEESESPAEPDPMSNQM</sequence>
<feature type="transmembrane region" description="Helical" evidence="1">
    <location>
        <begin position="162"/>
        <end position="180"/>
    </location>
</feature>
<keyword evidence="1" id="KW-0812">Transmembrane</keyword>
<feature type="signal peptide" evidence="2">
    <location>
        <begin position="1"/>
        <end position="22"/>
    </location>
</feature>
<organism evidence="3 4">
    <name type="scientific">Candidatus Alistipes intestinigallinarum</name>
    <dbReference type="NCBI Taxonomy" id="2838440"/>
    <lineage>
        <taxon>Bacteria</taxon>
        <taxon>Pseudomonadati</taxon>
        <taxon>Bacteroidota</taxon>
        <taxon>Bacteroidia</taxon>
        <taxon>Bacteroidales</taxon>
        <taxon>Rikenellaceae</taxon>
        <taxon>Alistipes</taxon>
    </lineage>
</organism>
<reference evidence="3" key="2">
    <citation type="submission" date="2021-04" db="EMBL/GenBank/DDBJ databases">
        <authorList>
            <person name="Gilroy R."/>
        </authorList>
    </citation>
    <scope>NUCLEOTIDE SEQUENCE</scope>
    <source>
        <strain evidence="3">5134</strain>
    </source>
</reference>
<keyword evidence="1" id="KW-0472">Membrane</keyword>
<name>A0A9D1Z172_9BACT</name>
<feature type="chain" id="PRO_5039654739" description="MxaA protein" evidence="2">
    <location>
        <begin position="23"/>
        <end position="328"/>
    </location>
</feature>
<gene>
    <name evidence="3" type="ORF">H9828_08890</name>
</gene>
<proteinExistence type="predicted"/>